<dbReference type="InterPro" id="IPR050730">
    <property type="entry name" value="UBX_domain-protein"/>
</dbReference>
<name>A0A914H8N7_GLORO</name>
<dbReference type="GO" id="GO:0043130">
    <property type="term" value="F:ubiquitin binding"/>
    <property type="evidence" value="ECO:0007669"/>
    <property type="project" value="TreeGrafter"/>
</dbReference>
<feature type="region of interest" description="Disordered" evidence="1">
    <location>
        <begin position="302"/>
        <end position="335"/>
    </location>
</feature>
<evidence type="ECO:0000256" key="1">
    <source>
        <dbReference type="SAM" id="MobiDB-lite"/>
    </source>
</evidence>
<dbReference type="CDD" id="cd02958">
    <property type="entry name" value="UAS"/>
    <property type="match status" value="1"/>
</dbReference>
<dbReference type="Pfam" id="PF00789">
    <property type="entry name" value="UBX"/>
    <property type="match status" value="1"/>
</dbReference>
<dbReference type="AlphaFoldDB" id="A0A914H8N7"/>
<dbReference type="PANTHER" id="PTHR23322:SF6">
    <property type="entry name" value="UBX DOMAIN-CONTAINING PROTEIN 7"/>
    <property type="match status" value="1"/>
</dbReference>
<sequence length="442" mass="50838">MGRRAGHQHETELGQNGENNCAKIAPSANYRWRIQQNGNNTTESHHRTSIFKVPSERSCSSALKFDHDQMLKENEINEMLETVRHSIRSTQGTVNRPHNTVFEQLPASSTAERATFEQLSAAHRAGLKFNTRMDLGQELVFDDISRVPPTQSSSSTSTMEVENGLKNYRSLKTLYRPPVELMFRGDWEQALELAKTKKVWLLVNVQNALEFASAKMNRDIWGVETVQEIIKTNFILWQVYHDSSDGIRIRSYYGLEESYPIIFIVDPRTGEEVQRLRAPDESFFLDLLTTFLAENSTFEARDRQFHEKNGQSKKQHQSNREHIDGPGSSWTPSELSSDEWTKWTVKEEDLVSPCPGTVQLSLRLPNGLTERVRMWKAAPLSALFSLLLSRGHSSYNYQLVLDYPRREFVLSNQNRFCPLEEMGFGPQEVIHINTIEEMIWAL</sequence>
<dbReference type="GO" id="GO:0043161">
    <property type="term" value="P:proteasome-mediated ubiquitin-dependent protein catabolic process"/>
    <property type="evidence" value="ECO:0007669"/>
    <property type="project" value="TreeGrafter"/>
</dbReference>
<organism evidence="3 4">
    <name type="scientific">Globodera rostochiensis</name>
    <name type="common">Golden nematode worm</name>
    <name type="synonym">Heterodera rostochiensis</name>
    <dbReference type="NCBI Taxonomy" id="31243"/>
    <lineage>
        <taxon>Eukaryota</taxon>
        <taxon>Metazoa</taxon>
        <taxon>Ecdysozoa</taxon>
        <taxon>Nematoda</taxon>
        <taxon>Chromadorea</taxon>
        <taxon>Rhabditida</taxon>
        <taxon>Tylenchina</taxon>
        <taxon>Tylenchomorpha</taxon>
        <taxon>Tylenchoidea</taxon>
        <taxon>Heteroderidae</taxon>
        <taxon>Heteroderinae</taxon>
        <taxon>Globodera</taxon>
    </lineage>
</organism>
<dbReference type="SUPFAM" id="SSF54236">
    <property type="entry name" value="Ubiquitin-like"/>
    <property type="match status" value="1"/>
</dbReference>
<dbReference type="PROSITE" id="PS50033">
    <property type="entry name" value="UBX"/>
    <property type="match status" value="1"/>
</dbReference>
<feature type="region of interest" description="Disordered" evidence="1">
    <location>
        <begin position="1"/>
        <end position="21"/>
    </location>
</feature>
<dbReference type="GO" id="GO:0005634">
    <property type="term" value="C:nucleus"/>
    <property type="evidence" value="ECO:0007669"/>
    <property type="project" value="TreeGrafter"/>
</dbReference>
<dbReference type="Gene3D" id="3.40.30.10">
    <property type="entry name" value="Glutaredoxin"/>
    <property type="match status" value="1"/>
</dbReference>
<evidence type="ECO:0000313" key="3">
    <source>
        <dbReference type="Proteomes" id="UP000887572"/>
    </source>
</evidence>
<evidence type="ECO:0000259" key="2">
    <source>
        <dbReference type="PROSITE" id="PS50033"/>
    </source>
</evidence>
<dbReference type="Proteomes" id="UP000887572">
    <property type="component" value="Unplaced"/>
</dbReference>
<dbReference type="Gene3D" id="3.10.20.90">
    <property type="entry name" value="Phosphatidylinositol 3-kinase Catalytic Subunit, Chain A, domain 1"/>
    <property type="match status" value="1"/>
</dbReference>
<evidence type="ECO:0000313" key="4">
    <source>
        <dbReference type="WBParaSite" id="Gr19_v10_g14258.t1"/>
    </source>
</evidence>
<dbReference type="PANTHER" id="PTHR23322">
    <property type="entry name" value="FAS-ASSOCIATED PROTEIN"/>
    <property type="match status" value="1"/>
</dbReference>
<dbReference type="InterPro" id="IPR036249">
    <property type="entry name" value="Thioredoxin-like_sf"/>
</dbReference>
<keyword evidence="3" id="KW-1185">Reference proteome</keyword>
<dbReference type="WBParaSite" id="Gr19_v10_g14258.t1">
    <property type="protein sequence ID" value="Gr19_v10_g14258.t1"/>
    <property type="gene ID" value="Gr19_v10_g14258"/>
</dbReference>
<feature type="domain" description="UBX" evidence="2">
    <location>
        <begin position="353"/>
        <end position="432"/>
    </location>
</feature>
<dbReference type="InterPro" id="IPR029071">
    <property type="entry name" value="Ubiquitin-like_domsf"/>
</dbReference>
<reference evidence="4" key="1">
    <citation type="submission" date="2022-11" db="UniProtKB">
        <authorList>
            <consortium name="WormBaseParasite"/>
        </authorList>
    </citation>
    <scope>IDENTIFICATION</scope>
</reference>
<protein>
    <submittedName>
        <fullName evidence="4">UBX domain-containing protein</fullName>
    </submittedName>
</protein>
<dbReference type="Pfam" id="PF13899">
    <property type="entry name" value="Thioredoxin_7"/>
    <property type="match status" value="1"/>
</dbReference>
<dbReference type="InterPro" id="IPR006577">
    <property type="entry name" value="UAS"/>
</dbReference>
<dbReference type="SUPFAM" id="SSF52833">
    <property type="entry name" value="Thioredoxin-like"/>
    <property type="match status" value="1"/>
</dbReference>
<dbReference type="SMART" id="SM00594">
    <property type="entry name" value="UAS"/>
    <property type="match status" value="1"/>
</dbReference>
<dbReference type="InterPro" id="IPR001012">
    <property type="entry name" value="UBX_dom"/>
</dbReference>
<accession>A0A914H8N7</accession>
<proteinExistence type="predicted"/>